<dbReference type="Proteomes" id="UP000834106">
    <property type="component" value="Chromosome 9"/>
</dbReference>
<name>A0AAD2DYL4_9LAMI</name>
<gene>
    <name evidence="2" type="ORF">FPE_LOCUS15605</name>
</gene>
<organism evidence="2 3">
    <name type="scientific">Fraxinus pennsylvanica</name>
    <dbReference type="NCBI Taxonomy" id="56036"/>
    <lineage>
        <taxon>Eukaryota</taxon>
        <taxon>Viridiplantae</taxon>
        <taxon>Streptophyta</taxon>
        <taxon>Embryophyta</taxon>
        <taxon>Tracheophyta</taxon>
        <taxon>Spermatophyta</taxon>
        <taxon>Magnoliopsida</taxon>
        <taxon>eudicotyledons</taxon>
        <taxon>Gunneridae</taxon>
        <taxon>Pentapetalae</taxon>
        <taxon>asterids</taxon>
        <taxon>lamiids</taxon>
        <taxon>Lamiales</taxon>
        <taxon>Oleaceae</taxon>
        <taxon>Oleeae</taxon>
        <taxon>Fraxinus</taxon>
    </lineage>
</organism>
<reference evidence="2" key="1">
    <citation type="submission" date="2023-05" db="EMBL/GenBank/DDBJ databases">
        <authorList>
            <person name="Huff M."/>
        </authorList>
    </citation>
    <scope>NUCLEOTIDE SEQUENCE</scope>
</reference>
<evidence type="ECO:0000313" key="2">
    <source>
        <dbReference type="EMBL" id="CAI9768175.1"/>
    </source>
</evidence>
<dbReference type="EMBL" id="OU503044">
    <property type="protein sequence ID" value="CAI9768175.1"/>
    <property type="molecule type" value="Genomic_DNA"/>
</dbReference>
<proteinExistence type="predicted"/>
<sequence>MFARRIKCKDQRWGNVVQHGKVLISSYCRDQCAALCSTHAPIARNYSSQGDGRNASEDKNTPAKDLTDCDKGKIPKENITESIRHYDALTRLGEQDEKEWLKNEKHAIENEKKESPFLTRRERFKKEFLRRVVPWEKLMVSWSTFPYHIK</sequence>
<feature type="compositionally biased region" description="Basic and acidic residues" evidence="1">
    <location>
        <begin position="54"/>
        <end position="71"/>
    </location>
</feature>
<dbReference type="AlphaFoldDB" id="A0AAD2DYL4"/>
<protein>
    <submittedName>
        <fullName evidence="2">Uncharacterized protein</fullName>
    </submittedName>
</protein>
<feature type="region of interest" description="Disordered" evidence="1">
    <location>
        <begin position="46"/>
        <end position="71"/>
    </location>
</feature>
<accession>A0AAD2DYL4</accession>
<keyword evidence="3" id="KW-1185">Reference proteome</keyword>
<evidence type="ECO:0000256" key="1">
    <source>
        <dbReference type="SAM" id="MobiDB-lite"/>
    </source>
</evidence>
<evidence type="ECO:0000313" key="3">
    <source>
        <dbReference type="Proteomes" id="UP000834106"/>
    </source>
</evidence>